<feature type="region of interest" description="Disordered" evidence="2">
    <location>
        <begin position="165"/>
        <end position="223"/>
    </location>
</feature>
<reference evidence="3 4" key="1">
    <citation type="submission" date="2013-07" db="EMBL/GenBank/DDBJ databases">
        <authorList>
            <person name="Weinstock G."/>
            <person name="Sodergren E."/>
            <person name="Wylie T."/>
            <person name="Fulton L."/>
            <person name="Fulton R."/>
            <person name="Fronick C."/>
            <person name="O'Laughlin M."/>
            <person name="Godfrey J."/>
            <person name="Miner T."/>
            <person name="Herter B."/>
            <person name="Appelbaum E."/>
            <person name="Cordes M."/>
            <person name="Lek S."/>
            <person name="Wollam A."/>
            <person name="Pepin K.H."/>
            <person name="Palsikar V.B."/>
            <person name="Mitreva M."/>
            <person name="Wilson R.K."/>
        </authorList>
    </citation>
    <scope>NUCLEOTIDE SEQUENCE [LARGE SCALE GENOMIC DNA]</scope>
    <source>
        <strain evidence="3 4">ATCC 27760</strain>
    </source>
</reference>
<comment type="caution">
    <text evidence="3">The sequence shown here is derived from an EMBL/GenBank/DDBJ whole genome shotgun (WGS) entry which is preliminary data.</text>
</comment>
<evidence type="ECO:0008006" key="5">
    <source>
        <dbReference type="Google" id="ProtNLM"/>
    </source>
</evidence>
<sequence length="481" mass="52241">MMKFLVKQQKIEALEREVIASDQIAFVSVKFVFDGAWKALHKVVQFTQCEETYNLVLGTEGTTCLLPAELHPGAVKMSLFGYDAESDTTLRATTVPVTLHIRPSGFVADGDTPIPPTPDLYTQLLKKLSEMQTGANGKDGSSAYEIAIENGFVGTAAEWLESLKGKDGIDGKNGLPGKDGKDGADGLPGKDGTNGKDGLPGKDGRDGRDGKDGVSPDLTNYPDTDAVKALVQDAVQPLLEKAHTHENQSALDQINAAKIAQWDGFGTQINGLSTKVTVYSEKVESNTSRIGTAERTLESLQKQIDNLTSGRNYTILFQSGQNAISTYAPTLSMILDGSYQTMTDFLAAYPQFCSVENDFVLSYSQTCFNWDKSVLTVCAKPLSLTKNAEIVMSYQSGSSETGSLYLVPKPQKIDIPIGVYVNTEIDANRAVSLDFQWLQSDTFITTITECTGISDGEYYLAWVGRSNNSHPKIRFLKVLEG</sequence>
<proteinExistence type="predicted"/>
<dbReference type="Pfam" id="PF01391">
    <property type="entry name" value="Collagen"/>
    <property type="match status" value="1"/>
</dbReference>
<keyword evidence="4" id="KW-1185">Reference proteome</keyword>
<accession>U2KER6</accession>
<evidence type="ECO:0000256" key="2">
    <source>
        <dbReference type="SAM" id="MobiDB-lite"/>
    </source>
</evidence>
<organism evidence="3 4">
    <name type="scientific">Ruminococcus callidus ATCC 27760</name>
    <dbReference type="NCBI Taxonomy" id="411473"/>
    <lineage>
        <taxon>Bacteria</taxon>
        <taxon>Bacillati</taxon>
        <taxon>Bacillota</taxon>
        <taxon>Clostridia</taxon>
        <taxon>Eubacteriales</taxon>
        <taxon>Oscillospiraceae</taxon>
        <taxon>Ruminococcus</taxon>
    </lineage>
</organism>
<evidence type="ECO:0000313" key="3">
    <source>
        <dbReference type="EMBL" id="ERJ97011.1"/>
    </source>
</evidence>
<gene>
    <name evidence="3" type="ORF">RUMCAL_00613</name>
</gene>
<dbReference type="InterPro" id="IPR008160">
    <property type="entry name" value="Collagen"/>
</dbReference>
<evidence type="ECO:0000256" key="1">
    <source>
        <dbReference type="SAM" id="Coils"/>
    </source>
</evidence>
<dbReference type="PANTHER" id="PTHR24637:SF421">
    <property type="entry name" value="CUTICLE COLLAGEN DPY-2"/>
    <property type="match status" value="1"/>
</dbReference>
<feature type="compositionally biased region" description="Basic and acidic residues" evidence="2">
    <location>
        <begin position="199"/>
        <end position="214"/>
    </location>
</feature>
<dbReference type="RefSeq" id="WP_021682036.1">
    <property type="nucleotide sequence ID" value="NZ_KI260392.1"/>
</dbReference>
<dbReference type="PANTHER" id="PTHR24637">
    <property type="entry name" value="COLLAGEN"/>
    <property type="match status" value="1"/>
</dbReference>
<dbReference type="HOGENOM" id="CLU_506109_0_0_9"/>
<evidence type="ECO:0000313" key="4">
    <source>
        <dbReference type="Proteomes" id="UP000016662"/>
    </source>
</evidence>
<dbReference type="PATRIC" id="fig|411473.3.peg.482"/>
<protein>
    <recommendedName>
        <fullName evidence="5">Collagen triple helix repeat protein</fullName>
    </recommendedName>
</protein>
<feature type="coiled-coil region" evidence="1">
    <location>
        <begin position="283"/>
        <end position="310"/>
    </location>
</feature>
<dbReference type="EMBL" id="AWVF01000071">
    <property type="protein sequence ID" value="ERJ97011.1"/>
    <property type="molecule type" value="Genomic_DNA"/>
</dbReference>
<dbReference type="AlphaFoldDB" id="U2KER6"/>
<dbReference type="Proteomes" id="UP000016662">
    <property type="component" value="Unassembled WGS sequence"/>
</dbReference>
<name>U2KER6_9FIRM</name>
<keyword evidence="1" id="KW-0175">Coiled coil</keyword>
<dbReference type="STRING" id="411473.RUMCAL_00613"/>
<dbReference type="eggNOG" id="COG2931">
    <property type="taxonomic scope" value="Bacteria"/>
</dbReference>